<accession>A0A4Z2FB86</accession>
<dbReference type="EMBL" id="SRLO01001399">
    <property type="protein sequence ID" value="TNN38160.1"/>
    <property type="molecule type" value="Genomic_DNA"/>
</dbReference>
<comment type="caution">
    <text evidence="2">The sequence shown here is derived from an EMBL/GenBank/DDBJ whole genome shotgun (WGS) entry which is preliminary data.</text>
</comment>
<proteinExistence type="predicted"/>
<organism evidence="2 3">
    <name type="scientific">Liparis tanakae</name>
    <name type="common">Tanaka's snailfish</name>
    <dbReference type="NCBI Taxonomy" id="230148"/>
    <lineage>
        <taxon>Eukaryota</taxon>
        <taxon>Metazoa</taxon>
        <taxon>Chordata</taxon>
        <taxon>Craniata</taxon>
        <taxon>Vertebrata</taxon>
        <taxon>Euteleostomi</taxon>
        <taxon>Actinopterygii</taxon>
        <taxon>Neopterygii</taxon>
        <taxon>Teleostei</taxon>
        <taxon>Neoteleostei</taxon>
        <taxon>Acanthomorphata</taxon>
        <taxon>Eupercaria</taxon>
        <taxon>Perciformes</taxon>
        <taxon>Cottioidei</taxon>
        <taxon>Cottales</taxon>
        <taxon>Liparidae</taxon>
        <taxon>Liparis</taxon>
    </lineage>
</organism>
<keyword evidence="3" id="KW-1185">Reference proteome</keyword>
<feature type="region of interest" description="Disordered" evidence="1">
    <location>
        <begin position="22"/>
        <end position="62"/>
    </location>
</feature>
<dbReference type="Proteomes" id="UP000314294">
    <property type="component" value="Unassembled WGS sequence"/>
</dbReference>
<dbReference type="AlphaFoldDB" id="A0A4Z2FB86"/>
<protein>
    <submittedName>
        <fullName evidence="2">Uncharacterized protein</fullName>
    </submittedName>
</protein>
<reference evidence="2 3" key="1">
    <citation type="submission" date="2019-03" db="EMBL/GenBank/DDBJ databases">
        <title>First draft genome of Liparis tanakae, snailfish: a comprehensive survey of snailfish specific genes.</title>
        <authorList>
            <person name="Kim W."/>
            <person name="Song I."/>
            <person name="Jeong J.-H."/>
            <person name="Kim D."/>
            <person name="Kim S."/>
            <person name="Ryu S."/>
            <person name="Song J.Y."/>
            <person name="Lee S.K."/>
        </authorList>
    </citation>
    <scope>NUCLEOTIDE SEQUENCE [LARGE SCALE GENOMIC DNA]</scope>
    <source>
        <tissue evidence="2">Muscle</tissue>
    </source>
</reference>
<feature type="compositionally biased region" description="Basic and acidic residues" evidence="1">
    <location>
        <begin position="42"/>
        <end position="62"/>
    </location>
</feature>
<evidence type="ECO:0000256" key="1">
    <source>
        <dbReference type="SAM" id="MobiDB-lite"/>
    </source>
</evidence>
<gene>
    <name evidence="2" type="ORF">EYF80_051676</name>
</gene>
<evidence type="ECO:0000313" key="3">
    <source>
        <dbReference type="Proteomes" id="UP000314294"/>
    </source>
</evidence>
<name>A0A4Z2FB86_9TELE</name>
<sequence length="62" mass="7041">MHGGGDKDVFVGNTEFTRRAQTHLQLNERRAPPLPKPSNRRGRGEEEAEKLRGEEEAERLSV</sequence>
<evidence type="ECO:0000313" key="2">
    <source>
        <dbReference type="EMBL" id="TNN38160.1"/>
    </source>
</evidence>